<protein>
    <submittedName>
        <fullName evidence="6">MerR family transcriptional regulator</fullName>
    </submittedName>
</protein>
<keyword evidence="7" id="KW-1185">Reference proteome</keyword>
<dbReference type="PANTHER" id="PTHR30204">
    <property type="entry name" value="REDOX-CYCLING DRUG-SENSING TRANSCRIPTIONAL ACTIVATOR SOXR"/>
    <property type="match status" value="1"/>
</dbReference>
<dbReference type="CDD" id="cd01106">
    <property type="entry name" value="HTH_TipAL-Mta"/>
    <property type="match status" value="1"/>
</dbReference>
<keyword evidence="4" id="KW-0804">Transcription</keyword>
<evidence type="ECO:0000256" key="4">
    <source>
        <dbReference type="ARBA" id="ARBA00023163"/>
    </source>
</evidence>
<accession>A0ABV7N799</accession>
<dbReference type="Pfam" id="PF07739">
    <property type="entry name" value="TipAS"/>
    <property type="match status" value="1"/>
</dbReference>
<evidence type="ECO:0000313" key="6">
    <source>
        <dbReference type="EMBL" id="MFC3389164.1"/>
    </source>
</evidence>
<evidence type="ECO:0000256" key="2">
    <source>
        <dbReference type="ARBA" id="ARBA00023125"/>
    </source>
</evidence>
<name>A0ABV7N799_9STAP</name>
<dbReference type="SMART" id="SM00422">
    <property type="entry name" value="HTH_MERR"/>
    <property type="match status" value="1"/>
</dbReference>
<dbReference type="Pfam" id="PF13411">
    <property type="entry name" value="MerR_1"/>
    <property type="match status" value="1"/>
</dbReference>
<evidence type="ECO:0000256" key="3">
    <source>
        <dbReference type="ARBA" id="ARBA00023159"/>
    </source>
</evidence>
<dbReference type="Proteomes" id="UP001595637">
    <property type="component" value="Unassembled WGS sequence"/>
</dbReference>
<dbReference type="InterPro" id="IPR047057">
    <property type="entry name" value="MerR_fam"/>
</dbReference>
<dbReference type="Gene3D" id="1.10.1660.10">
    <property type="match status" value="1"/>
</dbReference>
<dbReference type="PRINTS" id="PR00040">
    <property type="entry name" value="HTHMERR"/>
</dbReference>
<dbReference type="InterPro" id="IPR036244">
    <property type="entry name" value="TipA-like_antibiotic-bd"/>
</dbReference>
<feature type="domain" description="HTH merR-type" evidence="5">
    <location>
        <begin position="2"/>
        <end position="70"/>
    </location>
</feature>
<keyword evidence="2" id="KW-0238">DNA-binding</keyword>
<reference evidence="7" key="1">
    <citation type="journal article" date="2019" name="Int. J. Syst. Evol. Microbiol.">
        <title>The Global Catalogue of Microorganisms (GCM) 10K type strain sequencing project: providing services to taxonomists for standard genome sequencing and annotation.</title>
        <authorList>
            <consortium name="The Broad Institute Genomics Platform"/>
            <consortium name="The Broad Institute Genome Sequencing Center for Infectious Disease"/>
            <person name="Wu L."/>
            <person name="Ma J."/>
        </authorList>
    </citation>
    <scope>NUCLEOTIDE SEQUENCE [LARGE SCALE GENOMIC DNA]</scope>
    <source>
        <strain evidence="7">CCM 7756</strain>
    </source>
</reference>
<gene>
    <name evidence="6" type="ORF">ACFOEO_11305</name>
</gene>
<dbReference type="RefSeq" id="WP_380655809.1">
    <property type="nucleotide sequence ID" value="NZ_JBHRVQ010000001.1"/>
</dbReference>
<evidence type="ECO:0000313" key="7">
    <source>
        <dbReference type="Proteomes" id="UP001595637"/>
    </source>
</evidence>
<evidence type="ECO:0000256" key="1">
    <source>
        <dbReference type="ARBA" id="ARBA00023015"/>
    </source>
</evidence>
<proteinExistence type="predicted"/>
<dbReference type="SUPFAM" id="SSF89082">
    <property type="entry name" value="Antibiotic binding domain of TipA-like multidrug resistance regulators"/>
    <property type="match status" value="1"/>
</dbReference>
<dbReference type="InterPro" id="IPR012925">
    <property type="entry name" value="TipAS_dom"/>
</dbReference>
<keyword evidence="3" id="KW-0010">Activator</keyword>
<organism evidence="6 7">
    <name type="scientific">Salinicoccus sesuvii</name>
    <dbReference type="NCBI Taxonomy" id="868281"/>
    <lineage>
        <taxon>Bacteria</taxon>
        <taxon>Bacillati</taxon>
        <taxon>Bacillota</taxon>
        <taxon>Bacilli</taxon>
        <taxon>Bacillales</taxon>
        <taxon>Staphylococcaceae</taxon>
        <taxon>Salinicoccus</taxon>
    </lineage>
</organism>
<dbReference type="EMBL" id="JBHRVQ010000001">
    <property type="protein sequence ID" value="MFC3389164.1"/>
    <property type="molecule type" value="Genomic_DNA"/>
</dbReference>
<keyword evidence="1" id="KW-0805">Transcription regulation</keyword>
<dbReference type="InterPro" id="IPR009061">
    <property type="entry name" value="DNA-bd_dom_put_sf"/>
</dbReference>
<dbReference type="PANTHER" id="PTHR30204:SF90">
    <property type="entry name" value="HTH-TYPE TRANSCRIPTIONAL ACTIVATOR MTA"/>
    <property type="match status" value="1"/>
</dbReference>
<dbReference type="SUPFAM" id="SSF46955">
    <property type="entry name" value="Putative DNA-binding domain"/>
    <property type="match status" value="1"/>
</dbReference>
<sequence length="249" mass="28742">MLYTVKHLADLAGVSPRTLRYYDKIGLLVSSRSINGYRIYDQAAIDRLQLILFYRSLGIPLSEIGRIIDDPGFNVLEALEAHHQTLIEEQSRLAERIRNVEKTIQSKKGEVSMSNEEKFEGFKRAALEKNESEYGQELRNKYGEKVIKQSNKKWMSMTQQDKGEMKALEQELIEVLKAGTTSHSPADDLYRRAAKLHKAWLMYSWTEYSEVAHKGLAEMYLQDPRFNKYYEDIAPGAASFLRDAIVEHM</sequence>
<dbReference type="PROSITE" id="PS50937">
    <property type="entry name" value="HTH_MERR_2"/>
    <property type="match status" value="1"/>
</dbReference>
<dbReference type="Gene3D" id="1.10.490.50">
    <property type="entry name" value="Antibiotic binding domain of TipA-like multidrug resistance regulators"/>
    <property type="match status" value="1"/>
</dbReference>
<evidence type="ECO:0000259" key="5">
    <source>
        <dbReference type="PROSITE" id="PS50937"/>
    </source>
</evidence>
<dbReference type="InterPro" id="IPR000551">
    <property type="entry name" value="MerR-type_HTH_dom"/>
</dbReference>
<comment type="caution">
    <text evidence="6">The sequence shown here is derived from an EMBL/GenBank/DDBJ whole genome shotgun (WGS) entry which is preliminary data.</text>
</comment>